<comment type="caution">
    <text evidence="1">The sequence shown here is derived from an EMBL/GenBank/DDBJ whole genome shotgun (WGS) entry which is preliminary data.</text>
</comment>
<name>A0A3P1YT16_TANFO</name>
<proteinExistence type="predicted"/>
<dbReference type="Gene3D" id="2.130.10.10">
    <property type="entry name" value="YVTN repeat-like/Quinoprotein amine dehydrogenase"/>
    <property type="match status" value="1"/>
</dbReference>
<evidence type="ECO:0000313" key="1">
    <source>
        <dbReference type="EMBL" id="RRD74201.1"/>
    </source>
</evidence>
<dbReference type="InterPro" id="IPR011048">
    <property type="entry name" value="Haem_d1_sf"/>
</dbReference>
<reference evidence="1 2" key="1">
    <citation type="submission" date="2018-11" db="EMBL/GenBank/DDBJ databases">
        <title>Genomes From Bacteria Associated with the Canine Oral Cavity: a Test Case for Automated Genome-Based Taxonomic Assignment.</title>
        <authorList>
            <person name="Coil D.A."/>
            <person name="Jospin G."/>
            <person name="Darling A.E."/>
            <person name="Wallis C."/>
            <person name="Davis I.J."/>
            <person name="Harris S."/>
            <person name="Eisen J.A."/>
            <person name="Holcombe L.J."/>
            <person name="O'Flynn C."/>
        </authorList>
    </citation>
    <scope>NUCLEOTIDE SEQUENCE [LARGE SCALE GENOMIC DNA]</scope>
    <source>
        <strain evidence="1 2">OH1426_COT-023</strain>
    </source>
</reference>
<dbReference type="PROSITE" id="PS51257">
    <property type="entry name" value="PROKAR_LIPOPROTEIN"/>
    <property type="match status" value="1"/>
</dbReference>
<gene>
    <name evidence="1" type="ORF">EII41_08310</name>
</gene>
<dbReference type="AlphaFoldDB" id="A0A3P1YT16"/>
<accession>A0A3P1YT16</accession>
<dbReference type="InterPro" id="IPR015943">
    <property type="entry name" value="WD40/YVTN_repeat-like_dom_sf"/>
</dbReference>
<sequence length="406" mass="44326">MNKKMILAACVAACVMTGCEKENNNQSVADGGMGNILIETTVKNPDGMSGSSYLQLISDFSGNIDNSKAIQLNYADPIVIVGKDVFSFPSFGKDGSQQLRKYTYDAADKKLKGPQSMDVTPGSGAYNLVGVSEEKAYMPLYNLGTVWIINPKTMQKTGEIDLKPYAHGDASPEPAMGLIYNGKYYLALDQIGGNFQPYDEYQQADVVIIDVKTDKVLKVASEKATGLTFPTRPFLKDMIFTDEKNDLYIACTGYFGFVPGKTKNGFVCLSTTTDEFDTSKSWDISQTVIEGTAENYKPASVYNCKYLGGGKLAAYVCIQELNTSNPHTSRNAMAVMIDLKAKTVKKVEGIPLTDGHSIFIESYKNQIVWGAYGEHKVGFFTTQLDGSNAKLVLGTIGNPTFMHSFE</sequence>
<evidence type="ECO:0008006" key="3">
    <source>
        <dbReference type="Google" id="ProtNLM"/>
    </source>
</evidence>
<organism evidence="1 2">
    <name type="scientific">Tannerella forsythia</name>
    <name type="common">Bacteroides forsythus</name>
    <dbReference type="NCBI Taxonomy" id="28112"/>
    <lineage>
        <taxon>Bacteria</taxon>
        <taxon>Pseudomonadati</taxon>
        <taxon>Bacteroidota</taxon>
        <taxon>Bacteroidia</taxon>
        <taxon>Bacteroidales</taxon>
        <taxon>Tannerellaceae</taxon>
        <taxon>Tannerella</taxon>
    </lineage>
</organism>
<protein>
    <recommendedName>
        <fullName evidence="3">Lipoprotein</fullName>
    </recommendedName>
</protein>
<dbReference type="RefSeq" id="WP_124790209.1">
    <property type="nucleotide sequence ID" value="NZ_RQYN01000029.1"/>
</dbReference>
<dbReference type="Proteomes" id="UP000279860">
    <property type="component" value="Unassembled WGS sequence"/>
</dbReference>
<dbReference type="EMBL" id="RQYN01000029">
    <property type="protein sequence ID" value="RRD74201.1"/>
    <property type="molecule type" value="Genomic_DNA"/>
</dbReference>
<evidence type="ECO:0000313" key="2">
    <source>
        <dbReference type="Proteomes" id="UP000279860"/>
    </source>
</evidence>
<dbReference type="SUPFAM" id="SSF51004">
    <property type="entry name" value="C-terminal (heme d1) domain of cytochrome cd1-nitrite reductase"/>
    <property type="match status" value="1"/>
</dbReference>